<accession>A0A7J9HH40</accession>
<reference evidence="1 2" key="1">
    <citation type="journal article" date="2019" name="Genome Biol. Evol.">
        <title>Insights into the evolution of the New World diploid cottons (Gossypium, subgenus Houzingenia) based on genome sequencing.</title>
        <authorList>
            <person name="Grover C.E."/>
            <person name="Arick M.A. 2nd"/>
            <person name="Thrash A."/>
            <person name="Conover J.L."/>
            <person name="Sanders W.S."/>
            <person name="Peterson D.G."/>
            <person name="Frelichowski J.E."/>
            <person name="Scheffler J.A."/>
            <person name="Scheffler B.E."/>
            <person name="Wendel J.F."/>
        </authorList>
    </citation>
    <scope>NUCLEOTIDE SEQUENCE [LARGE SCALE GENOMIC DNA]</scope>
    <source>
        <strain evidence="1">0</strain>
        <tissue evidence="1">Leaf</tissue>
    </source>
</reference>
<organism evidence="1 2">
    <name type="scientific">Gossypium harknessii</name>
    <dbReference type="NCBI Taxonomy" id="34285"/>
    <lineage>
        <taxon>Eukaryota</taxon>
        <taxon>Viridiplantae</taxon>
        <taxon>Streptophyta</taxon>
        <taxon>Embryophyta</taxon>
        <taxon>Tracheophyta</taxon>
        <taxon>Spermatophyta</taxon>
        <taxon>Magnoliopsida</taxon>
        <taxon>eudicotyledons</taxon>
        <taxon>Gunneridae</taxon>
        <taxon>Pentapetalae</taxon>
        <taxon>rosids</taxon>
        <taxon>malvids</taxon>
        <taxon>Malvales</taxon>
        <taxon>Malvaceae</taxon>
        <taxon>Malvoideae</taxon>
        <taxon>Gossypium</taxon>
    </lineage>
</organism>
<dbReference type="Proteomes" id="UP000593560">
    <property type="component" value="Unassembled WGS sequence"/>
</dbReference>
<sequence length="67" mass="7651">MFGASDSYIADKKMLITVTLNHFSTGLGYHFEHGAYYTPFDDPNANKLFDAYKMIPFQPCQLVLELI</sequence>
<comment type="caution">
    <text evidence="1">The sequence shown here is derived from an EMBL/GenBank/DDBJ whole genome shotgun (WGS) entry which is preliminary data.</text>
</comment>
<evidence type="ECO:0000313" key="2">
    <source>
        <dbReference type="Proteomes" id="UP000593560"/>
    </source>
</evidence>
<protein>
    <submittedName>
        <fullName evidence="1">Uncharacterized protein</fullName>
    </submittedName>
</protein>
<dbReference type="OrthoDB" id="10448231at2759"/>
<dbReference type="AlphaFoldDB" id="A0A7J9HH40"/>
<name>A0A7J9HH40_9ROSI</name>
<evidence type="ECO:0000313" key="1">
    <source>
        <dbReference type="EMBL" id="MBA0809103.1"/>
    </source>
</evidence>
<dbReference type="EMBL" id="JABFAD010000009">
    <property type="protein sequence ID" value="MBA0809103.1"/>
    <property type="molecule type" value="Genomic_DNA"/>
</dbReference>
<gene>
    <name evidence="1" type="ORF">Gohar_024779</name>
</gene>
<proteinExistence type="predicted"/>
<feature type="non-terminal residue" evidence="1">
    <location>
        <position position="67"/>
    </location>
</feature>
<keyword evidence="2" id="KW-1185">Reference proteome</keyword>